<evidence type="ECO:0000256" key="2">
    <source>
        <dbReference type="SAM" id="Phobius"/>
    </source>
</evidence>
<feature type="transmembrane region" description="Helical" evidence="2">
    <location>
        <begin position="112"/>
        <end position="132"/>
    </location>
</feature>
<feature type="region of interest" description="Disordered" evidence="1">
    <location>
        <begin position="24"/>
        <end position="57"/>
    </location>
</feature>
<dbReference type="EMBL" id="ML995538">
    <property type="protein sequence ID" value="KAF2136026.1"/>
    <property type="molecule type" value="Genomic_DNA"/>
</dbReference>
<dbReference type="GeneID" id="54293015"/>
<dbReference type="PANTHER" id="PTHR35394">
    <property type="entry name" value="DUF3176 DOMAIN-CONTAINING PROTEIN"/>
    <property type="match status" value="1"/>
</dbReference>
<organism evidence="3 4">
    <name type="scientific">Aplosporella prunicola CBS 121167</name>
    <dbReference type="NCBI Taxonomy" id="1176127"/>
    <lineage>
        <taxon>Eukaryota</taxon>
        <taxon>Fungi</taxon>
        <taxon>Dikarya</taxon>
        <taxon>Ascomycota</taxon>
        <taxon>Pezizomycotina</taxon>
        <taxon>Dothideomycetes</taxon>
        <taxon>Dothideomycetes incertae sedis</taxon>
        <taxon>Botryosphaeriales</taxon>
        <taxon>Aplosporellaceae</taxon>
        <taxon>Aplosporella</taxon>
    </lineage>
</organism>
<sequence length="674" mass="75341">MFSIPHTPEFIHVLSHESKHRLRTESTLTRKISHTHSSDHVGTDTENPNNDHPDFKPAGKTPLTVAIQNIWPWELSGIVLSIACMIAIIVLLPLIHDKPLSKWPVSVPPNTILSAFITVIKSSMLLVVAESISELKWLHFEKTASGRPLDDLEHFDRASRGPWGSVLFLYHVRGRSLFVCLGAFITIVALAMEPFGQLIISYETRYVPGHQTATVPVAYKYNASSSEWTSEWAYHVHAMQGTLLNGLFEVNAALPFNCPSGNCTWPNVTSLALCGSCADITNDTVRSWITMKIWKPQESGCYTDTKSLGIDCIADIRNGTLISNCTQWPPANFDAGRHVEITHKYTSPNNASFTTVEKYCLQTEGSIDQALGNSHLESKTRDYKEGYILGSSSQYKYDSSMVSGVPFNASGFAVVVGWLGIPPFHFENFEKGDLCSSRVEKMTECQIYWCLKTYENLKVTNGSMTTPVVHNIPIHQNKTQRIDDVDSAFIFPPVDNYNPRTRPEGREAVTIGRSGMSNILGLFERLFGQDNAFDGHLDFTYPLQRNNDPQKSLLNILENMNNLIRVAPNSSTTATGTAWVPETYIIIRWPWIILPSVLVLLTAIFFTATIFISHKAPLWKSSLIPLLFHGLHGWKESELSVMGQKEMDKAAKGMEARLSENEKGDLKFVNMAES</sequence>
<name>A0A6A6AWN6_9PEZI</name>
<feature type="compositionally biased region" description="Basic and acidic residues" evidence="1">
    <location>
        <begin position="36"/>
        <end position="57"/>
    </location>
</feature>
<dbReference type="Pfam" id="PF11374">
    <property type="entry name" value="DUF3176"/>
    <property type="match status" value="1"/>
</dbReference>
<keyword evidence="2" id="KW-1133">Transmembrane helix</keyword>
<dbReference type="AlphaFoldDB" id="A0A6A6AWN6"/>
<reference evidence="3" key="1">
    <citation type="journal article" date="2020" name="Stud. Mycol.">
        <title>101 Dothideomycetes genomes: a test case for predicting lifestyles and emergence of pathogens.</title>
        <authorList>
            <person name="Haridas S."/>
            <person name="Albert R."/>
            <person name="Binder M."/>
            <person name="Bloem J."/>
            <person name="Labutti K."/>
            <person name="Salamov A."/>
            <person name="Andreopoulos B."/>
            <person name="Baker S."/>
            <person name="Barry K."/>
            <person name="Bills G."/>
            <person name="Bluhm B."/>
            <person name="Cannon C."/>
            <person name="Castanera R."/>
            <person name="Culley D."/>
            <person name="Daum C."/>
            <person name="Ezra D."/>
            <person name="Gonzalez J."/>
            <person name="Henrissat B."/>
            <person name="Kuo A."/>
            <person name="Liang C."/>
            <person name="Lipzen A."/>
            <person name="Lutzoni F."/>
            <person name="Magnuson J."/>
            <person name="Mondo S."/>
            <person name="Nolan M."/>
            <person name="Ohm R."/>
            <person name="Pangilinan J."/>
            <person name="Park H.-J."/>
            <person name="Ramirez L."/>
            <person name="Alfaro M."/>
            <person name="Sun H."/>
            <person name="Tritt A."/>
            <person name="Yoshinaga Y."/>
            <person name="Zwiers L.-H."/>
            <person name="Turgeon B."/>
            <person name="Goodwin S."/>
            <person name="Spatafora J."/>
            <person name="Crous P."/>
            <person name="Grigoriev I."/>
        </authorList>
    </citation>
    <scope>NUCLEOTIDE SEQUENCE</scope>
    <source>
        <strain evidence="3">CBS 121167</strain>
    </source>
</reference>
<protein>
    <submittedName>
        <fullName evidence="3">Uncharacterized protein</fullName>
    </submittedName>
</protein>
<keyword evidence="2" id="KW-0812">Transmembrane</keyword>
<evidence type="ECO:0000256" key="1">
    <source>
        <dbReference type="SAM" id="MobiDB-lite"/>
    </source>
</evidence>
<keyword evidence="4" id="KW-1185">Reference proteome</keyword>
<gene>
    <name evidence="3" type="ORF">K452DRAFT_149349</name>
</gene>
<dbReference type="InterPro" id="IPR021514">
    <property type="entry name" value="DUF3176"/>
</dbReference>
<dbReference type="OrthoDB" id="5376804at2759"/>
<keyword evidence="2" id="KW-0472">Membrane</keyword>
<feature type="transmembrane region" description="Helical" evidence="2">
    <location>
        <begin position="70"/>
        <end position="92"/>
    </location>
</feature>
<accession>A0A6A6AWN6</accession>
<feature type="transmembrane region" description="Helical" evidence="2">
    <location>
        <begin position="589"/>
        <end position="612"/>
    </location>
</feature>
<proteinExistence type="predicted"/>
<evidence type="ECO:0000313" key="3">
    <source>
        <dbReference type="EMBL" id="KAF2136026.1"/>
    </source>
</evidence>
<dbReference type="RefSeq" id="XP_033391744.1">
    <property type="nucleotide sequence ID" value="XM_033535521.1"/>
</dbReference>
<evidence type="ECO:0000313" key="4">
    <source>
        <dbReference type="Proteomes" id="UP000799438"/>
    </source>
</evidence>
<dbReference type="PANTHER" id="PTHR35394:SF5">
    <property type="entry name" value="DUF3176 DOMAIN-CONTAINING PROTEIN"/>
    <property type="match status" value="1"/>
</dbReference>
<feature type="transmembrane region" description="Helical" evidence="2">
    <location>
        <begin position="177"/>
        <end position="200"/>
    </location>
</feature>
<dbReference type="Proteomes" id="UP000799438">
    <property type="component" value="Unassembled WGS sequence"/>
</dbReference>